<evidence type="ECO:0000256" key="5">
    <source>
        <dbReference type="ARBA" id="ARBA00022840"/>
    </source>
</evidence>
<comment type="similarity">
    <text evidence="1 8">Belongs to the inositol phosphokinase (IPK) family.</text>
</comment>
<dbReference type="GO" id="GO:0008440">
    <property type="term" value="F:inositol-1,4,5-trisphosphate 3-kinase activity"/>
    <property type="evidence" value="ECO:0007669"/>
    <property type="project" value="TreeGrafter"/>
</dbReference>
<organism evidence="10">
    <name type="scientific">Chrysotila carterae</name>
    <name type="common">Marine alga</name>
    <name type="synonym">Syracosphaera carterae</name>
    <dbReference type="NCBI Taxonomy" id="13221"/>
    <lineage>
        <taxon>Eukaryota</taxon>
        <taxon>Haptista</taxon>
        <taxon>Haptophyta</taxon>
        <taxon>Prymnesiophyceae</taxon>
        <taxon>Isochrysidales</taxon>
        <taxon>Isochrysidaceae</taxon>
        <taxon>Chrysotila</taxon>
    </lineage>
</organism>
<dbReference type="SUPFAM" id="SSF56104">
    <property type="entry name" value="SAICAR synthase-like"/>
    <property type="match status" value="1"/>
</dbReference>
<dbReference type="GO" id="GO:0032958">
    <property type="term" value="P:inositol phosphate biosynthetic process"/>
    <property type="evidence" value="ECO:0007669"/>
    <property type="project" value="InterPro"/>
</dbReference>
<accession>A0A6S9YEQ5</accession>
<comment type="catalytic activity">
    <reaction evidence="7">
        <text>1D-myo-inositol 1,3,4,6-tetrakisphosphate + ATP = 1D-myo-inositol 1,3,4,5,6-pentakisphosphate + ADP + H(+)</text>
        <dbReference type="Rhea" id="RHEA:12717"/>
        <dbReference type="ChEBI" id="CHEBI:15378"/>
        <dbReference type="ChEBI" id="CHEBI:30616"/>
        <dbReference type="ChEBI" id="CHEBI:57660"/>
        <dbReference type="ChEBI" id="CHEBI:57733"/>
        <dbReference type="ChEBI" id="CHEBI:456216"/>
        <dbReference type="EC" id="2.7.1.140"/>
    </reaction>
</comment>
<dbReference type="PANTHER" id="PTHR12400">
    <property type="entry name" value="INOSITOL POLYPHOSPHATE KINASE"/>
    <property type="match status" value="1"/>
</dbReference>
<dbReference type="PANTHER" id="PTHR12400:SF51">
    <property type="entry name" value="INOSITOL POLYPHOSPHATE MULTIKINASE"/>
    <property type="match status" value="1"/>
</dbReference>
<dbReference type="GO" id="GO:0005634">
    <property type="term" value="C:nucleus"/>
    <property type="evidence" value="ECO:0007669"/>
    <property type="project" value="TreeGrafter"/>
</dbReference>
<gene>
    <name evidence="9" type="ORF">PCAR00345_LOCUS23295</name>
    <name evidence="10" type="ORF">PCAR00345_LOCUS23300</name>
</gene>
<keyword evidence="2 8" id="KW-0808">Transferase</keyword>
<name>A0A6S9YEQ5_CHRCT</name>
<sequence length="191" mass="21399">MRVPFSEINGEAWTEMSNLTAGMDMPVVLDLKLGTQTWTPGCSEEKRKYHEAKAKASTSLKLGVRVTGGTIRNGFGEELESIGYKKKKEVRSEAELRDCLGRYLCSDVMRREFLEKMRALHAWFSTQSDFHFFGTSVLLAFDGSVECPSELRVGMIDFPHVQEVNTRERTAPPPPVVCHIALLPAKASMTL</sequence>
<dbReference type="EMBL" id="HBIZ01036534">
    <property type="protein sequence ID" value="CAE0770683.1"/>
    <property type="molecule type" value="Transcribed_RNA"/>
</dbReference>
<evidence type="ECO:0000256" key="8">
    <source>
        <dbReference type="RuleBase" id="RU363090"/>
    </source>
</evidence>
<keyword evidence="5" id="KW-0067">ATP-binding</keyword>
<keyword evidence="4 8" id="KW-0418">Kinase</keyword>
<dbReference type="AlphaFoldDB" id="A0A6S9YEQ5"/>
<evidence type="ECO:0000256" key="7">
    <source>
        <dbReference type="ARBA" id="ARBA00036525"/>
    </source>
</evidence>
<comment type="catalytic activity">
    <reaction evidence="6">
        <text>1D-myo-inositol 1,4,5-trisphosphate + 2 ATP = 1D-myo-inositol 1,3,4,5,6-pentakisphosphate + 2 ADP + 2 H(+)</text>
        <dbReference type="Rhea" id="RHEA:32359"/>
        <dbReference type="ChEBI" id="CHEBI:15378"/>
        <dbReference type="ChEBI" id="CHEBI:30616"/>
        <dbReference type="ChEBI" id="CHEBI:57733"/>
        <dbReference type="ChEBI" id="CHEBI:203600"/>
        <dbReference type="ChEBI" id="CHEBI:456216"/>
        <dbReference type="EC" id="2.7.1.151"/>
    </reaction>
</comment>
<evidence type="ECO:0000256" key="6">
    <source>
        <dbReference type="ARBA" id="ARBA00036164"/>
    </source>
</evidence>
<evidence type="ECO:0000256" key="4">
    <source>
        <dbReference type="ARBA" id="ARBA00022777"/>
    </source>
</evidence>
<keyword evidence="3" id="KW-0547">Nucleotide-binding</keyword>
<evidence type="ECO:0000256" key="3">
    <source>
        <dbReference type="ARBA" id="ARBA00022741"/>
    </source>
</evidence>
<dbReference type="EC" id="2.7.-.-" evidence="8"/>
<dbReference type="EMBL" id="HBIZ01036539">
    <property type="protein sequence ID" value="CAE0770688.1"/>
    <property type="molecule type" value="Transcribed_RNA"/>
</dbReference>
<dbReference type="InterPro" id="IPR038286">
    <property type="entry name" value="IPK_sf"/>
</dbReference>
<dbReference type="Gene3D" id="3.30.470.160">
    <property type="entry name" value="Inositol polyphosphate kinase"/>
    <property type="match status" value="1"/>
</dbReference>
<dbReference type="Pfam" id="PF03770">
    <property type="entry name" value="IPK"/>
    <property type="match status" value="1"/>
</dbReference>
<evidence type="ECO:0000313" key="9">
    <source>
        <dbReference type="EMBL" id="CAE0770683.1"/>
    </source>
</evidence>
<evidence type="ECO:0000313" key="10">
    <source>
        <dbReference type="EMBL" id="CAE0770688.1"/>
    </source>
</evidence>
<evidence type="ECO:0000256" key="2">
    <source>
        <dbReference type="ARBA" id="ARBA00022679"/>
    </source>
</evidence>
<dbReference type="GO" id="GO:0051765">
    <property type="term" value="F:inositol tetrakisphosphate kinase activity"/>
    <property type="evidence" value="ECO:0007669"/>
    <property type="project" value="TreeGrafter"/>
</dbReference>
<dbReference type="GO" id="GO:0005524">
    <property type="term" value="F:ATP binding"/>
    <property type="evidence" value="ECO:0007669"/>
    <property type="project" value="UniProtKB-KW"/>
</dbReference>
<dbReference type="GO" id="GO:0005737">
    <property type="term" value="C:cytoplasm"/>
    <property type="evidence" value="ECO:0007669"/>
    <property type="project" value="TreeGrafter"/>
</dbReference>
<reference evidence="10" key="1">
    <citation type="submission" date="2021-01" db="EMBL/GenBank/DDBJ databases">
        <authorList>
            <person name="Corre E."/>
            <person name="Pelletier E."/>
            <person name="Niang G."/>
            <person name="Scheremetjew M."/>
            <person name="Finn R."/>
            <person name="Kale V."/>
            <person name="Holt S."/>
            <person name="Cochrane G."/>
            <person name="Meng A."/>
            <person name="Brown T."/>
            <person name="Cohen L."/>
        </authorList>
    </citation>
    <scope>NUCLEOTIDE SEQUENCE</scope>
    <source>
        <strain evidence="10">CCMP645</strain>
    </source>
</reference>
<protein>
    <recommendedName>
        <fullName evidence="8">Kinase</fullName>
        <ecNumber evidence="8">2.7.-.-</ecNumber>
    </recommendedName>
</protein>
<evidence type="ECO:0000256" key="1">
    <source>
        <dbReference type="ARBA" id="ARBA00007374"/>
    </source>
</evidence>
<proteinExistence type="inferred from homology"/>
<dbReference type="InterPro" id="IPR005522">
    <property type="entry name" value="IPK"/>
</dbReference>